<keyword evidence="2" id="KW-0813">Transport</keyword>
<dbReference type="SUPFAM" id="SSF103473">
    <property type="entry name" value="MFS general substrate transporter"/>
    <property type="match status" value="1"/>
</dbReference>
<dbReference type="OrthoDB" id="5086884at2759"/>
<dbReference type="GO" id="GO:0022857">
    <property type="term" value="F:transmembrane transporter activity"/>
    <property type="evidence" value="ECO:0007669"/>
    <property type="project" value="InterPro"/>
</dbReference>
<keyword evidence="5 7" id="KW-0472">Membrane</keyword>
<dbReference type="Gene3D" id="1.20.1250.20">
    <property type="entry name" value="MFS general substrate transporter like domains"/>
    <property type="match status" value="1"/>
</dbReference>
<keyword evidence="10" id="KW-1185">Reference proteome</keyword>
<evidence type="ECO:0000256" key="7">
    <source>
        <dbReference type="SAM" id="Phobius"/>
    </source>
</evidence>
<dbReference type="GO" id="GO:0016020">
    <property type="term" value="C:membrane"/>
    <property type="evidence" value="ECO:0007669"/>
    <property type="project" value="UniProtKB-SubCell"/>
</dbReference>
<evidence type="ECO:0000259" key="8">
    <source>
        <dbReference type="PROSITE" id="PS50850"/>
    </source>
</evidence>
<feature type="compositionally biased region" description="Polar residues" evidence="6">
    <location>
        <begin position="105"/>
        <end position="114"/>
    </location>
</feature>
<protein>
    <recommendedName>
        <fullName evidence="8">Major facilitator superfamily (MFS) profile domain-containing protein</fullName>
    </recommendedName>
</protein>
<dbReference type="EMBL" id="AMBO01000382">
    <property type="protein sequence ID" value="EKC98714.1"/>
    <property type="molecule type" value="Genomic_DNA"/>
</dbReference>
<dbReference type="STRING" id="1220162.K1V425"/>
<comment type="subcellular location">
    <subcellularLocation>
        <location evidence="1">Membrane</location>
        <topology evidence="1">Multi-pass membrane protein</topology>
    </subcellularLocation>
</comment>
<evidence type="ECO:0000313" key="10">
    <source>
        <dbReference type="Proteomes" id="UP000006757"/>
    </source>
</evidence>
<dbReference type="PROSITE" id="PS00216">
    <property type="entry name" value="SUGAR_TRANSPORT_1"/>
    <property type="match status" value="1"/>
</dbReference>
<accession>K1V425</accession>
<dbReference type="PANTHER" id="PTHR42718:SF9">
    <property type="entry name" value="MAJOR FACILITATOR SUPERFAMILY MULTIDRUG TRANSPORTER MFSC"/>
    <property type="match status" value="1"/>
</dbReference>
<dbReference type="InterPro" id="IPR036259">
    <property type="entry name" value="MFS_trans_sf"/>
</dbReference>
<evidence type="ECO:0000256" key="4">
    <source>
        <dbReference type="ARBA" id="ARBA00022989"/>
    </source>
</evidence>
<dbReference type="InterPro" id="IPR011701">
    <property type="entry name" value="MFS"/>
</dbReference>
<dbReference type="Proteomes" id="UP000006757">
    <property type="component" value="Unassembled WGS sequence"/>
</dbReference>
<dbReference type="InterPro" id="IPR020846">
    <property type="entry name" value="MFS_dom"/>
</dbReference>
<feature type="transmembrane region" description="Helical" evidence="7">
    <location>
        <begin position="365"/>
        <end position="386"/>
    </location>
</feature>
<feature type="transmembrane region" description="Helical" evidence="7">
    <location>
        <begin position="273"/>
        <end position="295"/>
    </location>
</feature>
<feature type="compositionally biased region" description="Basic residues" evidence="6">
    <location>
        <begin position="85"/>
        <end position="98"/>
    </location>
</feature>
<evidence type="ECO:0000313" key="9">
    <source>
        <dbReference type="EMBL" id="EKC98714.1"/>
    </source>
</evidence>
<feature type="compositionally biased region" description="Basic and acidic residues" evidence="6">
    <location>
        <begin position="120"/>
        <end position="131"/>
    </location>
</feature>
<feature type="region of interest" description="Disordered" evidence="6">
    <location>
        <begin position="68"/>
        <end position="182"/>
    </location>
</feature>
<dbReference type="PROSITE" id="PS50850">
    <property type="entry name" value="MFS"/>
    <property type="match status" value="1"/>
</dbReference>
<evidence type="ECO:0000256" key="6">
    <source>
        <dbReference type="SAM" id="MobiDB-lite"/>
    </source>
</evidence>
<feature type="compositionally biased region" description="Basic and acidic residues" evidence="6">
    <location>
        <begin position="146"/>
        <end position="173"/>
    </location>
</feature>
<dbReference type="AlphaFoldDB" id="K1V425"/>
<reference evidence="9 10" key="1">
    <citation type="journal article" date="2012" name="Eukaryot. Cell">
        <title>Genome sequence of the Trichosporon asahii environmental strain CBS 8904.</title>
        <authorList>
            <person name="Yang R.Y."/>
            <person name="Li H.T."/>
            <person name="Zhu H."/>
            <person name="Zhou G.P."/>
            <person name="Wang M."/>
            <person name="Wang L."/>
        </authorList>
    </citation>
    <scope>NUCLEOTIDE SEQUENCE [LARGE SCALE GENOMIC DNA]</scope>
    <source>
        <strain evidence="9 10">CBS 8904</strain>
    </source>
</reference>
<feature type="transmembrane region" description="Helical" evidence="7">
    <location>
        <begin position="301"/>
        <end position="322"/>
    </location>
</feature>
<proteinExistence type="predicted"/>
<keyword evidence="4 7" id="KW-1133">Transmembrane helix</keyword>
<sequence>MSPLPRPEQFQSTAVQFDEVALSDTEEPFEDRGHHGRRSHESTFDHIVDGIARRLSVEAAAGAANLYRPRTESNTSRPGSFSSIHSHRRSRSSQHRGSRQSCQSPHDQSSQQNRVRWHSHVHDRSSERPRPGDQLAVSEDQGGHLQRIDSEKTLARSDSDLSSKGSLAERKGSSDVVGNVDCLPRPPVSDDLESYVSTLYSDAGIPELSKTRKIILGIVSMSSNSVILTIPRMSRDLGVSQLRAQWVASSYTLSYGCSLLISGRLADIFGRRWLFLGGMLTAVIFTFLSGAVKIFIPLCVIRAIVGVGLAVATPAAFGIVGVNFRDQKSRTIAYGSMSMGNPVGASVAMIVGGAMASAGGSGWEYLYYVLGGIALVPLVLGFFVIPKDPQPEGPVDKRVDWFGGFLITAALCFFTFSITEYCHIHIILATHAQPVPPLTLSRSVDCNLSPAGLIPRLPPSLFVTRAVM</sequence>
<name>K1V425_TRIAC</name>
<gene>
    <name evidence="9" type="ORF">A1Q2_06946</name>
</gene>
<dbReference type="Pfam" id="PF07690">
    <property type="entry name" value="MFS_1"/>
    <property type="match status" value="1"/>
</dbReference>
<comment type="caution">
    <text evidence="9">The sequence shown here is derived from an EMBL/GenBank/DDBJ whole genome shotgun (WGS) entry which is preliminary data.</text>
</comment>
<evidence type="ECO:0000256" key="5">
    <source>
        <dbReference type="ARBA" id="ARBA00023136"/>
    </source>
</evidence>
<evidence type="ECO:0000256" key="1">
    <source>
        <dbReference type="ARBA" id="ARBA00004141"/>
    </source>
</evidence>
<dbReference type="InParanoid" id="K1V425"/>
<organism evidence="9 10">
    <name type="scientific">Trichosporon asahii var. asahii (strain CBS 8904)</name>
    <name type="common">Yeast</name>
    <dbReference type="NCBI Taxonomy" id="1220162"/>
    <lineage>
        <taxon>Eukaryota</taxon>
        <taxon>Fungi</taxon>
        <taxon>Dikarya</taxon>
        <taxon>Basidiomycota</taxon>
        <taxon>Agaricomycotina</taxon>
        <taxon>Tremellomycetes</taxon>
        <taxon>Trichosporonales</taxon>
        <taxon>Trichosporonaceae</taxon>
        <taxon>Trichosporon</taxon>
    </lineage>
</organism>
<dbReference type="HOGENOM" id="CLU_584204_0_0_1"/>
<evidence type="ECO:0000256" key="2">
    <source>
        <dbReference type="ARBA" id="ARBA00022448"/>
    </source>
</evidence>
<evidence type="ECO:0000256" key="3">
    <source>
        <dbReference type="ARBA" id="ARBA00022692"/>
    </source>
</evidence>
<dbReference type="eggNOG" id="KOG0254">
    <property type="taxonomic scope" value="Eukaryota"/>
</dbReference>
<dbReference type="PANTHER" id="PTHR42718">
    <property type="entry name" value="MAJOR FACILITATOR SUPERFAMILY MULTIDRUG TRANSPORTER MFSC"/>
    <property type="match status" value="1"/>
</dbReference>
<feature type="domain" description="Major facilitator superfamily (MFS) profile" evidence="8">
    <location>
        <begin position="208"/>
        <end position="468"/>
    </location>
</feature>
<dbReference type="InterPro" id="IPR005829">
    <property type="entry name" value="Sugar_transporter_CS"/>
</dbReference>
<feature type="transmembrane region" description="Helical" evidence="7">
    <location>
        <begin position="398"/>
        <end position="418"/>
    </location>
</feature>
<feature type="transmembrane region" description="Helical" evidence="7">
    <location>
        <begin position="343"/>
        <end position="359"/>
    </location>
</feature>
<feature type="region of interest" description="Disordered" evidence="6">
    <location>
        <begin position="1"/>
        <end position="44"/>
    </location>
</feature>
<keyword evidence="3 7" id="KW-0812">Transmembrane</keyword>